<sequence>MKHLVFAALAAAGLTIAAPASAISLIVDFPVLTYPEKPAPEATQNCVELTSVTGAACAIPAN</sequence>
<dbReference type="RefSeq" id="WP_342078036.1">
    <property type="nucleotide sequence ID" value="NZ_CP151767.2"/>
</dbReference>
<evidence type="ECO:0008006" key="4">
    <source>
        <dbReference type="Google" id="ProtNLM"/>
    </source>
</evidence>
<keyword evidence="1" id="KW-0732">Signal</keyword>
<reference evidence="2" key="1">
    <citation type="submission" date="2024-08" db="EMBL/GenBank/DDBJ databases">
        <title>Phylogenomic analyses of a clade within the roseobacter group suggest taxonomic reassignments of species of the genera Aestuariivita, Citreicella, Loktanella, Nautella, Pelagibaca, Ruegeria, Thalassobius, Thiobacimonas and Tropicibacter, and the proposal o.</title>
        <authorList>
            <person name="Jeon C.O."/>
        </authorList>
    </citation>
    <scope>NUCLEOTIDE SEQUENCE</scope>
    <source>
        <strain evidence="2">SS1-5</strain>
    </source>
</reference>
<feature type="chain" id="PRO_5042917607" description="Porin" evidence="1">
    <location>
        <begin position="23"/>
        <end position="62"/>
    </location>
</feature>
<organism evidence="2 3">
    <name type="scientific">Yoonia rhodophyticola</name>
    <dbReference type="NCBI Taxonomy" id="3137370"/>
    <lineage>
        <taxon>Bacteria</taxon>
        <taxon>Pseudomonadati</taxon>
        <taxon>Pseudomonadota</taxon>
        <taxon>Alphaproteobacteria</taxon>
        <taxon>Rhodobacterales</taxon>
        <taxon>Paracoccaceae</taxon>
        <taxon>Yoonia</taxon>
    </lineage>
</organism>
<gene>
    <name evidence="2" type="ORF">AABB31_07675</name>
</gene>
<evidence type="ECO:0000313" key="2">
    <source>
        <dbReference type="EMBL" id="WZU68745.1"/>
    </source>
</evidence>
<dbReference type="Proteomes" id="UP001470809">
    <property type="component" value="Chromosome"/>
</dbReference>
<evidence type="ECO:0000313" key="3">
    <source>
        <dbReference type="Proteomes" id="UP001470809"/>
    </source>
</evidence>
<proteinExistence type="predicted"/>
<accession>A0AAN0NLF8</accession>
<keyword evidence="3" id="KW-1185">Reference proteome</keyword>
<feature type="signal peptide" evidence="1">
    <location>
        <begin position="1"/>
        <end position="22"/>
    </location>
</feature>
<dbReference type="KEGG" id="yrh:AABB31_07675"/>
<evidence type="ECO:0000256" key="1">
    <source>
        <dbReference type="SAM" id="SignalP"/>
    </source>
</evidence>
<protein>
    <recommendedName>
        <fullName evidence="4">Porin</fullName>
    </recommendedName>
</protein>
<dbReference type="EMBL" id="CP151767">
    <property type="protein sequence ID" value="WZU68745.1"/>
    <property type="molecule type" value="Genomic_DNA"/>
</dbReference>
<dbReference type="AlphaFoldDB" id="A0AAN0NLF8"/>
<name>A0AAN0NLF8_9RHOB</name>